<protein>
    <submittedName>
        <fullName evidence="1">Uncharacterized protein</fullName>
    </submittedName>
</protein>
<organism evidence="1 2">
    <name type="scientific">Corallococcus interemptor</name>
    <dbReference type="NCBI Taxonomy" id="2316720"/>
    <lineage>
        <taxon>Bacteria</taxon>
        <taxon>Pseudomonadati</taxon>
        <taxon>Myxococcota</taxon>
        <taxon>Myxococcia</taxon>
        <taxon>Myxococcales</taxon>
        <taxon>Cystobacterineae</taxon>
        <taxon>Myxococcaceae</taxon>
        <taxon>Corallococcus</taxon>
    </lineage>
</organism>
<name>A0A3A8QJY1_9BACT</name>
<comment type="caution">
    <text evidence="1">The sequence shown here is derived from an EMBL/GenBank/DDBJ whole genome shotgun (WGS) entry which is preliminary data.</text>
</comment>
<dbReference type="AlphaFoldDB" id="A0A3A8QJY1"/>
<accession>A0A3A8QJY1</accession>
<reference evidence="2" key="1">
    <citation type="submission" date="2018-09" db="EMBL/GenBank/DDBJ databases">
        <authorList>
            <person name="Livingstone P.G."/>
            <person name="Whitworth D.E."/>
        </authorList>
    </citation>
    <scope>NUCLEOTIDE SEQUENCE [LARGE SCALE GENOMIC DNA]</scope>
    <source>
        <strain evidence="2">AB047A</strain>
    </source>
</reference>
<dbReference type="Proteomes" id="UP000282656">
    <property type="component" value="Unassembled WGS sequence"/>
</dbReference>
<sequence length="107" mass="11410">MPDIIEPAIHSHHRSTFHSLTTASAVTYGALQKKVDLPAMLRNEAALVHQRVAATQANGNSAFLDQLLELFLHFLAGAAAGTAAGYVSHLACDATTPRSIPLFTRGF</sequence>
<evidence type="ECO:0000313" key="1">
    <source>
        <dbReference type="EMBL" id="RKH69069.1"/>
    </source>
</evidence>
<gene>
    <name evidence="1" type="ORF">D7X96_15935</name>
</gene>
<evidence type="ECO:0000313" key="2">
    <source>
        <dbReference type="Proteomes" id="UP000282656"/>
    </source>
</evidence>
<keyword evidence="2" id="KW-1185">Reference proteome</keyword>
<dbReference type="EMBL" id="RAWM01000036">
    <property type="protein sequence ID" value="RKH69069.1"/>
    <property type="molecule type" value="Genomic_DNA"/>
</dbReference>
<proteinExistence type="predicted"/>